<gene>
    <name evidence="3" type="ORF">C8F04DRAFT_1188569</name>
    <name evidence="2" type="ORF">C8F04DRAFT_1197953</name>
</gene>
<evidence type="ECO:0000256" key="1">
    <source>
        <dbReference type="SAM" id="MobiDB-lite"/>
    </source>
</evidence>
<reference evidence="2" key="1">
    <citation type="submission" date="2023-03" db="EMBL/GenBank/DDBJ databases">
        <title>Massive genome expansion in bonnet fungi (Mycena s.s.) driven by repeated elements and novel gene families across ecological guilds.</title>
        <authorList>
            <consortium name="Lawrence Berkeley National Laboratory"/>
            <person name="Harder C.B."/>
            <person name="Miyauchi S."/>
            <person name="Viragh M."/>
            <person name="Kuo A."/>
            <person name="Thoen E."/>
            <person name="Andreopoulos B."/>
            <person name="Lu D."/>
            <person name="Skrede I."/>
            <person name="Drula E."/>
            <person name="Henrissat B."/>
            <person name="Morin E."/>
            <person name="Kohler A."/>
            <person name="Barry K."/>
            <person name="LaButti K."/>
            <person name="Morin E."/>
            <person name="Salamov A."/>
            <person name="Lipzen A."/>
            <person name="Mereny Z."/>
            <person name="Hegedus B."/>
            <person name="Baldrian P."/>
            <person name="Stursova M."/>
            <person name="Weitz H."/>
            <person name="Taylor A."/>
            <person name="Grigoriev I.V."/>
            <person name="Nagy L.G."/>
            <person name="Martin F."/>
            <person name="Kauserud H."/>
        </authorList>
    </citation>
    <scope>NUCLEOTIDE SEQUENCE</scope>
    <source>
        <strain evidence="2">CBHHK200</strain>
    </source>
</reference>
<evidence type="ECO:0000313" key="4">
    <source>
        <dbReference type="Proteomes" id="UP001218188"/>
    </source>
</evidence>
<dbReference type="EMBL" id="JARJCM010000302">
    <property type="protein sequence ID" value="KAJ7019234.1"/>
    <property type="molecule type" value="Genomic_DNA"/>
</dbReference>
<dbReference type="EMBL" id="JARJCM010000111">
    <property type="protein sequence ID" value="KAJ7028587.1"/>
    <property type="molecule type" value="Genomic_DNA"/>
</dbReference>
<evidence type="ECO:0000313" key="3">
    <source>
        <dbReference type="EMBL" id="KAJ7028587.1"/>
    </source>
</evidence>
<feature type="region of interest" description="Disordered" evidence="1">
    <location>
        <begin position="232"/>
        <end position="264"/>
    </location>
</feature>
<protein>
    <submittedName>
        <fullName evidence="2">Uncharacterized protein</fullName>
    </submittedName>
</protein>
<name>A0AAD6S107_9AGAR</name>
<accession>A0AAD6S107</accession>
<feature type="compositionally biased region" description="Basic and acidic residues" evidence="1">
    <location>
        <begin position="59"/>
        <end position="69"/>
    </location>
</feature>
<dbReference type="AlphaFoldDB" id="A0AAD6S107"/>
<evidence type="ECO:0000313" key="2">
    <source>
        <dbReference type="EMBL" id="KAJ7019234.1"/>
    </source>
</evidence>
<feature type="region of interest" description="Disordered" evidence="1">
    <location>
        <begin position="1"/>
        <end position="77"/>
    </location>
</feature>
<proteinExistence type="predicted"/>
<sequence>MADDDAAVLRDNDALGRRRLPGNALVVGHGEKRGLRKRSTKNTSGTTGGGDRGRRGKREKREGTKKMEANKQAPKSQLNSPIRLCFDANRRDPARLVPGFFSHAAECPDTSNDASTWRRTKGGEEKRESIAEKGVLIRTVRNLIARSHDRLAKGIAPFGRPTTTQKTPKKETDHSEFWNLDDPEPPSNIEIVIEYCNRSPAPAHVYRHKFIDEATDYRDSQAYIVKNTKNCAQENPTGYRRTDHPTKKVFHQENNPATKSRKSY</sequence>
<dbReference type="Proteomes" id="UP001218188">
    <property type="component" value="Unassembled WGS sequence"/>
</dbReference>
<organism evidence="2 4">
    <name type="scientific">Mycena alexandri</name>
    <dbReference type="NCBI Taxonomy" id="1745969"/>
    <lineage>
        <taxon>Eukaryota</taxon>
        <taxon>Fungi</taxon>
        <taxon>Dikarya</taxon>
        <taxon>Basidiomycota</taxon>
        <taxon>Agaricomycotina</taxon>
        <taxon>Agaricomycetes</taxon>
        <taxon>Agaricomycetidae</taxon>
        <taxon>Agaricales</taxon>
        <taxon>Marasmiineae</taxon>
        <taxon>Mycenaceae</taxon>
        <taxon>Mycena</taxon>
    </lineage>
</organism>
<feature type="compositionally biased region" description="Basic and acidic residues" evidence="1">
    <location>
        <begin position="7"/>
        <end position="16"/>
    </location>
</feature>
<feature type="region of interest" description="Disordered" evidence="1">
    <location>
        <begin position="155"/>
        <end position="183"/>
    </location>
</feature>
<keyword evidence="4" id="KW-1185">Reference proteome</keyword>
<comment type="caution">
    <text evidence="2">The sequence shown here is derived from an EMBL/GenBank/DDBJ whole genome shotgun (WGS) entry which is preliminary data.</text>
</comment>